<keyword evidence="3" id="KW-0805">Transcription regulation</keyword>
<dbReference type="RefSeq" id="XP_041420553.1">
    <property type="nucleotide sequence ID" value="XM_041564619.1"/>
</dbReference>
<dbReference type="Proteomes" id="UP000186698">
    <property type="component" value="Chromosome 5S"/>
</dbReference>
<comment type="subcellular location">
    <subcellularLocation>
        <location evidence="1">Nucleus</location>
    </subcellularLocation>
</comment>
<reference evidence="11" key="1">
    <citation type="submission" date="2025-08" db="UniProtKB">
        <authorList>
            <consortium name="RefSeq"/>
        </authorList>
    </citation>
    <scope>IDENTIFICATION</scope>
    <source>
        <strain evidence="11">J_2021</strain>
        <tissue evidence="11">Erythrocytes</tissue>
    </source>
</reference>
<comment type="similarity">
    <text evidence="2">Belongs to the TBP family.</text>
</comment>
<evidence type="ECO:0000256" key="6">
    <source>
        <dbReference type="ARBA" id="ARBA00023242"/>
    </source>
</evidence>
<dbReference type="PRINTS" id="PR00686">
    <property type="entry name" value="TIFACTORIID"/>
</dbReference>
<dbReference type="Pfam" id="PF00352">
    <property type="entry name" value="TBP"/>
    <property type="match status" value="1"/>
</dbReference>
<dbReference type="GO" id="GO:0005634">
    <property type="term" value="C:nucleus"/>
    <property type="evidence" value="ECO:0007669"/>
    <property type="project" value="UniProtKB-SubCell"/>
</dbReference>
<protein>
    <recommendedName>
        <fullName evidence="7">TATA box-binding protein-like 1</fullName>
    </recommendedName>
    <alternativeName>
        <fullName evidence="8">TBP-like factor</fullName>
    </alternativeName>
</protein>
<sequence length="214" mass="23721">MEVYFESSKLSCSKEEAKVGARRLARSLQKLGFQVKFTEYKVVNVLAVCTMPFEIRLNEFTRRNRPHASYEPELHPAVRYRIKSLRATLQIFSTGSITVTAEWIQDDPEFDGDIAPPDQAAPPPPDEAALPPVQAPSPQRAAPLPERAAAPPPDQAPPPNQGLSVGTQTENAYYDHTELLVTLVHQVNAIRQDLGEVREIVESLQRVVAPPPPL</sequence>
<gene>
    <name evidence="11" type="primary">LOC108704788</name>
</gene>
<evidence type="ECO:0000313" key="10">
    <source>
        <dbReference type="Proteomes" id="UP000186698"/>
    </source>
</evidence>
<name>A0A8J1KUW1_XENLA</name>
<dbReference type="SUPFAM" id="SSF55945">
    <property type="entry name" value="TATA-box binding protein-like"/>
    <property type="match status" value="1"/>
</dbReference>
<keyword evidence="6" id="KW-0539">Nucleus</keyword>
<evidence type="ECO:0000256" key="3">
    <source>
        <dbReference type="ARBA" id="ARBA00023015"/>
    </source>
</evidence>
<dbReference type="GO" id="GO:0140223">
    <property type="term" value="F:general transcription initiation factor activity"/>
    <property type="evidence" value="ECO:0000318"/>
    <property type="project" value="GO_Central"/>
</dbReference>
<feature type="region of interest" description="Disordered" evidence="9">
    <location>
        <begin position="107"/>
        <end position="166"/>
    </location>
</feature>
<evidence type="ECO:0000313" key="11">
    <source>
        <dbReference type="RefSeq" id="XP_041420553.1"/>
    </source>
</evidence>
<accession>A0A8J1KUW1</accession>
<evidence type="ECO:0000256" key="9">
    <source>
        <dbReference type="SAM" id="MobiDB-lite"/>
    </source>
</evidence>
<dbReference type="InterPro" id="IPR012295">
    <property type="entry name" value="TBP_dom_sf"/>
</dbReference>
<evidence type="ECO:0000256" key="5">
    <source>
        <dbReference type="ARBA" id="ARBA00023163"/>
    </source>
</evidence>
<dbReference type="CTD" id="108704788"/>
<evidence type="ECO:0000256" key="7">
    <source>
        <dbReference type="ARBA" id="ARBA00023474"/>
    </source>
</evidence>
<dbReference type="GO" id="GO:0006352">
    <property type="term" value="P:DNA-templated transcription initiation"/>
    <property type="evidence" value="ECO:0000318"/>
    <property type="project" value="GO_Central"/>
</dbReference>
<dbReference type="FunFam" id="3.30.310.10:FF:000009">
    <property type="entry name" value="TatA box-binding protein-like protein 1"/>
    <property type="match status" value="1"/>
</dbReference>
<dbReference type="AlphaFoldDB" id="A0A8J1KUW1"/>
<keyword evidence="10" id="KW-1185">Reference proteome</keyword>
<organism evidence="10 11">
    <name type="scientific">Xenopus laevis</name>
    <name type="common">African clawed frog</name>
    <dbReference type="NCBI Taxonomy" id="8355"/>
    <lineage>
        <taxon>Eukaryota</taxon>
        <taxon>Metazoa</taxon>
        <taxon>Chordata</taxon>
        <taxon>Craniata</taxon>
        <taxon>Vertebrata</taxon>
        <taxon>Euteleostomi</taxon>
        <taxon>Amphibia</taxon>
        <taxon>Batrachia</taxon>
        <taxon>Anura</taxon>
        <taxon>Pipoidea</taxon>
        <taxon>Pipidae</taxon>
        <taxon>Xenopodinae</taxon>
        <taxon>Xenopus</taxon>
        <taxon>Xenopus</taxon>
    </lineage>
</organism>
<feature type="compositionally biased region" description="Pro residues" evidence="9">
    <location>
        <begin position="150"/>
        <end position="160"/>
    </location>
</feature>
<dbReference type="Gene3D" id="3.30.310.10">
    <property type="entry name" value="TATA-Binding Protein"/>
    <property type="match status" value="2"/>
</dbReference>
<evidence type="ECO:0000256" key="1">
    <source>
        <dbReference type="ARBA" id="ARBA00004123"/>
    </source>
</evidence>
<keyword evidence="4" id="KW-0238">DNA-binding</keyword>
<dbReference type="OrthoDB" id="2127950at2759"/>
<evidence type="ECO:0000256" key="4">
    <source>
        <dbReference type="ARBA" id="ARBA00023125"/>
    </source>
</evidence>
<keyword evidence="5" id="KW-0804">Transcription</keyword>
<evidence type="ECO:0000256" key="2">
    <source>
        <dbReference type="ARBA" id="ARBA00005560"/>
    </source>
</evidence>
<dbReference type="GO" id="GO:0003677">
    <property type="term" value="F:DNA binding"/>
    <property type="evidence" value="ECO:0007669"/>
    <property type="project" value="UniProtKB-KW"/>
</dbReference>
<dbReference type="InterPro" id="IPR000814">
    <property type="entry name" value="TBP"/>
</dbReference>
<proteinExistence type="inferred from homology"/>
<evidence type="ECO:0000256" key="8">
    <source>
        <dbReference type="ARBA" id="ARBA00033173"/>
    </source>
</evidence>
<dbReference type="GeneID" id="108704788"/>
<dbReference type="PANTHER" id="PTHR10126">
    <property type="entry name" value="TATA-BOX BINDING PROTEIN"/>
    <property type="match status" value="1"/>
</dbReference>
<dbReference type="KEGG" id="xla:108704788"/>